<sequence length="182" mass="19857">MIDPHNRPVLGNDILRLRAPVAADVAARFALGRSAEILRGYGVDATSLGPYTLAETEAWVEEHLRKDHHFIIEHGGALVGAVFLHSVDGTDRRATIAIGLVDEAKLGQGIGTAAMRLMLTHAFGTLGLHRIGLHVMADNERAIACYRKLGFVEEGRTRESARVGNVWQDDLVMGILAREFLT</sequence>
<evidence type="ECO:0000313" key="2">
    <source>
        <dbReference type="EMBL" id="MCF2870770.1"/>
    </source>
</evidence>
<reference evidence="2 3" key="1">
    <citation type="submission" date="2022-01" db="EMBL/GenBank/DDBJ databases">
        <title>Octadecabacter sp. nov., isolated from a marine alga.</title>
        <authorList>
            <person name="Jin M.S."/>
            <person name="Kim H.M."/>
            <person name="Han D.M."/>
            <person name="Jung J.J."/>
            <person name="Jeon C.O."/>
        </authorList>
    </citation>
    <scope>NUCLEOTIDE SEQUENCE [LARGE SCALE GENOMIC DNA]</scope>
    <source>
        <strain evidence="2 3">G9-8</strain>
    </source>
</reference>
<accession>A0ABS9CU45</accession>
<evidence type="ECO:0000313" key="3">
    <source>
        <dbReference type="Proteomes" id="UP001200557"/>
    </source>
</evidence>
<protein>
    <submittedName>
        <fullName evidence="2">GNAT family N-acetyltransferase</fullName>
    </submittedName>
</protein>
<dbReference type="PANTHER" id="PTHR43415:SF3">
    <property type="entry name" value="GNAT-FAMILY ACETYLTRANSFERASE"/>
    <property type="match status" value="1"/>
</dbReference>
<dbReference type="SUPFAM" id="SSF55729">
    <property type="entry name" value="Acyl-CoA N-acyltransferases (Nat)"/>
    <property type="match status" value="1"/>
</dbReference>
<organism evidence="2 3">
    <name type="scientific">Octadecabacter dasysiphoniae</name>
    <dbReference type="NCBI Taxonomy" id="2909341"/>
    <lineage>
        <taxon>Bacteria</taxon>
        <taxon>Pseudomonadati</taxon>
        <taxon>Pseudomonadota</taxon>
        <taxon>Alphaproteobacteria</taxon>
        <taxon>Rhodobacterales</taxon>
        <taxon>Roseobacteraceae</taxon>
        <taxon>Octadecabacter</taxon>
    </lineage>
</organism>
<dbReference type="Gene3D" id="3.40.630.30">
    <property type="match status" value="1"/>
</dbReference>
<dbReference type="InterPro" id="IPR016181">
    <property type="entry name" value="Acyl_CoA_acyltransferase"/>
</dbReference>
<dbReference type="Pfam" id="PF13302">
    <property type="entry name" value="Acetyltransf_3"/>
    <property type="match status" value="1"/>
</dbReference>
<dbReference type="CDD" id="cd04301">
    <property type="entry name" value="NAT_SF"/>
    <property type="match status" value="1"/>
</dbReference>
<proteinExistence type="predicted"/>
<comment type="caution">
    <text evidence="2">The sequence shown here is derived from an EMBL/GenBank/DDBJ whole genome shotgun (WGS) entry which is preliminary data.</text>
</comment>
<dbReference type="EMBL" id="JAKGAQ010000001">
    <property type="protein sequence ID" value="MCF2870770.1"/>
    <property type="molecule type" value="Genomic_DNA"/>
</dbReference>
<dbReference type="PANTHER" id="PTHR43415">
    <property type="entry name" value="SPERMIDINE N(1)-ACETYLTRANSFERASE"/>
    <property type="match status" value="1"/>
</dbReference>
<evidence type="ECO:0000259" key="1">
    <source>
        <dbReference type="PROSITE" id="PS51186"/>
    </source>
</evidence>
<keyword evidence="3" id="KW-1185">Reference proteome</keyword>
<dbReference type="Proteomes" id="UP001200557">
    <property type="component" value="Unassembled WGS sequence"/>
</dbReference>
<dbReference type="RefSeq" id="WP_235224864.1">
    <property type="nucleotide sequence ID" value="NZ_JAKGAQ010000001.1"/>
</dbReference>
<name>A0ABS9CU45_9RHOB</name>
<dbReference type="PROSITE" id="PS51186">
    <property type="entry name" value="GNAT"/>
    <property type="match status" value="1"/>
</dbReference>
<gene>
    <name evidence="2" type="ORF">L0664_06795</name>
</gene>
<dbReference type="InterPro" id="IPR000182">
    <property type="entry name" value="GNAT_dom"/>
</dbReference>
<feature type="domain" description="N-acetyltransferase" evidence="1">
    <location>
        <begin position="27"/>
        <end position="178"/>
    </location>
</feature>